<dbReference type="InterPro" id="IPR001909">
    <property type="entry name" value="KRAB"/>
</dbReference>
<dbReference type="PANTHER" id="PTHR24381:SF460">
    <property type="entry name" value="ZINC FINGER PROTEIN 84"/>
    <property type="match status" value="1"/>
</dbReference>
<dbReference type="InterPro" id="IPR036051">
    <property type="entry name" value="KRAB_dom_sf"/>
</dbReference>
<dbReference type="InterPro" id="IPR036236">
    <property type="entry name" value="Znf_C2H2_sf"/>
</dbReference>
<dbReference type="SMART" id="SM00355">
    <property type="entry name" value="ZnF_C2H2"/>
    <property type="match status" value="6"/>
</dbReference>
<evidence type="ECO:0000256" key="8">
    <source>
        <dbReference type="PROSITE-ProRule" id="PRU00042"/>
    </source>
</evidence>
<evidence type="ECO:0000313" key="12">
    <source>
        <dbReference type="RefSeq" id="XP_054935261.1"/>
    </source>
</evidence>
<evidence type="ECO:0000259" key="9">
    <source>
        <dbReference type="PROSITE" id="PS50157"/>
    </source>
</evidence>
<accession>A0A9W2W7R0</accession>
<dbReference type="FunFam" id="3.30.160.60:FF:003025">
    <property type="match status" value="1"/>
</dbReference>
<dbReference type="RefSeq" id="XP_054935261.1">
    <property type="nucleotide sequence ID" value="XM_055079286.1"/>
</dbReference>
<evidence type="ECO:0000256" key="5">
    <source>
        <dbReference type="ARBA" id="ARBA00022833"/>
    </source>
</evidence>
<dbReference type="Pfam" id="PF01352">
    <property type="entry name" value="KRAB"/>
    <property type="match status" value="1"/>
</dbReference>
<dbReference type="PROSITE" id="PS50157">
    <property type="entry name" value="ZINC_FINGER_C2H2_2"/>
    <property type="match status" value="6"/>
</dbReference>
<keyword evidence="4 8" id="KW-0863">Zinc-finger</keyword>
<dbReference type="FunFam" id="3.30.160.60:FF:002004">
    <property type="entry name" value="Zinc finger protein 473"/>
    <property type="match status" value="1"/>
</dbReference>
<dbReference type="Gene3D" id="6.10.140.140">
    <property type="match status" value="1"/>
</dbReference>
<keyword evidence="2" id="KW-0479">Metal-binding</keyword>
<evidence type="ECO:0000313" key="11">
    <source>
        <dbReference type="Proteomes" id="UP000248484"/>
    </source>
</evidence>
<keyword evidence="6" id="KW-0238">DNA-binding</keyword>
<evidence type="ECO:0000256" key="4">
    <source>
        <dbReference type="ARBA" id="ARBA00022771"/>
    </source>
</evidence>
<keyword evidence="3" id="KW-0677">Repeat</keyword>
<dbReference type="InterPro" id="IPR013087">
    <property type="entry name" value="Znf_C2H2_type"/>
</dbReference>
<evidence type="ECO:0000256" key="7">
    <source>
        <dbReference type="ARBA" id="ARBA00023242"/>
    </source>
</evidence>
<dbReference type="FunFam" id="3.30.160.60:FF:001944">
    <property type="entry name" value="Zinc finger protein 571"/>
    <property type="match status" value="2"/>
</dbReference>
<evidence type="ECO:0000256" key="6">
    <source>
        <dbReference type="ARBA" id="ARBA00023125"/>
    </source>
</evidence>
<dbReference type="PANTHER" id="PTHR24381">
    <property type="entry name" value="ZINC FINGER PROTEIN"/>
    <property type="match status" value="1"/>
</dbReference>
<keyword evidence="11" id="KW-1185">Reference proteome</keyword>
<reference evidence="12" key="1">
    <citation type="submission" date="2025-08" db="UniProtKB">
        <authorList>
            <consortium name="RefSeq"/>
        </authorList>
    </citation>
    <scope>IDENTIFICATION</scope>
    <source>
        <tissue evidence="12">Muscle</tissue>
    </source>
</reference>
<dbReference type="SUPFAM" id="SSF57667">
    <property type="entry name" value="beta-beta-alpha zinc fingers"/>
    <property type="match status" value="4"/>
</dbReference>
<proteinExistence type="predicted"/>
<dbReference type="PROSITE" id="PS50805">
    <property type="entry name" value="KRAB"/>
    <property type="match status" value="1"/>
</dbReference>
<dbReference type="GO" id="GO:0000981">
    <property type="term" value="F:DNA-binding transcription factor activity, RNA polymerase II-specific"/>
    <property type="evidence" value="ECO:0007669"/>
    <property type="project" value="TreeGrafter"/>
</dbReference>
<dbReference type="Pfam" id="PF00096">
    <property type="entry name" value="zf-C2H2"/>
    <property type="match status" value="5"/>
</dbReference>
<evidence type="ECO:0000256" key="2">
    <source>
        <dbReference type="ARBA" id="ARBA00022723"/>
    </source>
</evidence>
<feature type="domain" description="C2H2-type" evidence="9">
    <location>
        <begin position="226"/>
        <end position="253"/>
    </location>
</feature>
<feature type="domain" description="KRAB" evidence="10">
    <location>
        <begin position="6"/>
        <end position="77"/>
    </location>
</feature>
<evidence type="ECO:0000259" key="10">
    <source>
        <dbReference type="PROSITE" id="PS50805"/>
    </source>
</evidence>
<feature type="domain" description="C2H2-type" evidence="9">
    <location>
        <begin position="170"/>
        <end position="197"/>
    </location>
</feature>
<dbReference type="AlphaFoldDB" id="A0A9W2W7R0"/>
<dbReference type="Gene3D" id="3.30.160.60">
    <property type="entry name" value="Classic Zinc Finger"/>
    <property type="match status" value="5"/>
</dbReference>
<feature type="domain" description="C2H2-type" evidence="9">
    <location>
        <begin position="282"/>
        <end position="309"/>
    </location>
</feature>
<name>A0A9W2W7R0_PHYMC</name>
<dbReference type="FunFam" id="3.30.160.60:FF:000737">
    <property type="entry name" value="Zinc finger protein 565"/>
    <property type="match status" value="1"/>
</dbReference>
<dbReference type="Proteomes" id="UP000248484">
    <property type="component" value="Chromosome 17"/>
</dbReference>
<feature type="domain" description="C2H2-type" evidence="9">
    <location>
        <begin position="254"/>
        <end position="281"/>
    </location>
</feature>
<dbReference type="GO" id="GO:0008270">
    <property type="term" value="F:zinc ion binding"/>
    <property type="evidence" value="ECO:0007669"/>
    <property type="project" value="UniProtKB-KW"/>
</dbReference>
<dbReference type="CDD" id="cd07765">
    <property type="entry name" value="KRAB_A-box"/>
    <property type="match status" value="1"/>
</dbReference>
<feature type="domain" description="C2H2-type" evidence="9">
    <location>
        <begin position="198"/>
        <end position="225"/>
    </location>
</feature>
<evidence type="ECO:0000256" key="3">
    <source>
        <dbReference type="ARBA" id="ARBA00022737"/>
    </source>
</evidence>
<dbReference type="GO" id="GO:0000977">
    <property type="term" value="F:RNA polymerase II transcription regulatory region sequence-specific DNA binding"/>
    <property type="evidence" value="ECO:0007669"/>
    <property type="project" value="TreeGrafter"/>
</dbReference>
<dbReference type="SMART" id="SM00349">
    <property type="entry name" value="KRAB"/>
    <property type="match status" value="1"/>
</dbReference>
<sequence>MPHSLVSFKDVAIDFSQEEWECLDLEQKHLYRDVMLENYSNLVSLGFSISKPDVLSLLEQGKDPWKVVWDVTRGLSPDWESRCETKKLSSKREIYELEASQWEIVEQLTSRKCECKSFQDDKECRDQFESHLKNKEGLFRQLVVYEEMPNFSQTTSLTLQQRIHSTEKFCECKACRKYFILGFQQTEHQKNHSDEKFYECKECGKAFIWDSQLNYHQRVHVAKKPYECKECRKAFICASQLIYHQRIHTGEKPYECKECGKAFIRSSHLTQHQRIHTGERPYECNACGKAFFRGSQLTYHQRVHTAEKPYQCKECGKAFIRGSQLTEHQRIHTGDAVFLSYLLFDLRRPALEFAGSWKELGLCAEVRTSRRPHSN</sequence>
<protein>
    <submittedName>
        <fullName evidence="12">Zinc finger protein 566 isoform X2</fullName>
    </submittedName>
</protein>
<dbReference type="PROSITE" id="PS00028">
    <property type="entry name" value="ZINC_FINGER_C2H2_1"/>
    <property type="match status" value="5"/>
</dbReference>
<gene>
    <name evidence="12" type="primary">LOC102973519</name>
</gene>
<keyword evidence="7" id="KW-0539">Nucleus</keyword>
<evidence type="ECO:0000256" key="1">
    <source>
        <dbReference type="ARBA" id="ARBA00004123"/>
    </source>
</evidence>
<comment type="subcellular location">
    <subcellularLocation>
        <location evidence="1">Nucleus</location>
    </subcellularLocation>
</comment>
<keyword evidence="5" id="KW-0862">Zinc</keyword>
<dbReference type="GeneID" id="102973519"/>
<dbReference type="GO" id="GO:0005634">
    <property type="term" value="C:nucleus"/>
    <property type="evidence" value="ECO:0007669"/>
    <property type="project" value="UniProtKB-SubCell"/>
</dbReference>
<feature type="domain" description="C2H2-type" evidence="9">
    <location>
        <begin position="310"/>
        <end position="337"/>
    </location>
</feature>
<dbReference type="SUPFAM" id="SSF109640">
    <property type="entry name" value="KRAB domain (Kruppel-associated box)"/>
    <property type="match status" value="1"/>
</dbReference>
<organism evidence="11 12">
    <name type="scientific">Physeter macrocephalus</name>
    <name type="common">Sperm whale</name>
    <name type="synonym">Physeter catodon</name>
    <dbReference type="NCBI Taxonomy" id="9755"/>
    <lineage>
        <taxon>Eukaryota</taxon>
        <taxon>Metazoa</taxon>
        <taxon>Chordata</taxon>
        <taxon>Craniata</taxon>
        <taxon>Vertebrata</taxon>
        <taxon>Euteleostomi</taxon>
        <taxon>Mammalia</taxon>
        <taxon>Eutheria</taxon>
        <taxon>Laurasiatheria</taxon>
        <taxon>Artiodactyla</taxon>
        <taxon>Whippomorpha</taxon>
        <taxon>Cetacea</taxon>
        <taxon>Odontoceti</taxon>
        <taxon>Physeteridae</taxon>
        <taxon>Physeter</taxon>
    </lineage>
</organism>